<evidence type="ECO:0000313" key="2">
    <source>
        <dbReference type="WBParaSite" id="Pan_g3832.t1"/>
    </source>
</evidence>
<keyword evidence="1" id="KW-1185">Reference proteome</keyword>
<dbReference type="AlphaFoldDB" id="A0A7E4VVM9"/>
<reference evidence="2" key="2">
    <citation type="submission" date="2020-10" db="UniProtKB">
        <authorList>
            <consortium name="WormBaseParasite"/>
        </authorList>
    </citation>
    <scope>IDENTIFICATION</scope>
</reference>
<dbReference type="WBParaSite" id="Pan_g3832.t1">
    <property type="protein sequence ID" value="Pan_g3832.t1"/>
    <property type="gene ID" value="Pan_g3832"/>
</dbReference>
<sequence length="205" mass="22422">MPTGLDTTLMPASETVIRVWDPNNPRVSASVRLLVGDALSPLHMRDFFVGDLVCFDLPVGSSITWSTTGSSSRILRFIKGNVGRAALNSAGETFVFAKLNSAGQNATAPKSEVTASHFESEGLSFERSFTPAGDKKTICSEVSFYLTYFVNFSISVMPSKSMIPSFAEKGSVAMEPRRMATFARFNSDRNCTEILTMPRFVLLNH</sequence>
<protein>
    <submittedName>
        <fullName evidence="2">Peptidase_S26 domain-containing protein</fullName>
    </submittedName>
</protein>
<organism evidence="1 2">
    <name type="scientific">Panagrellus redivivus</name>
    <name type="common">Microworm</name>
    <dbReference type="NCBI Taxonomy" id="6233"/>
    <lineage>
        <taxon>Eukaryota</taxon>
        <taxon>Metazoa</taxon>
        <taxon>Ecdysozoa</taxon>
        <taxon>Nematoda</taxon>
        <taxon>Chromadorea</taxon>
        <taxon>Rhabditida</taxon>
        <taxon>Tylenchina</taxon>
        <taxon>Panagrolaimomorpha</taxon>
        <taxon>Panagrolaimoidea</taxon>
        <taxon>Panagrolaimidae</taxon>
        <taxon>Panagrellus</taxon>
    </lineage>
</organism>
<reference evidence="1" key="1">
    <citation type="journal article" date="2013" name="Genetics">
        <title>The draft genome and transcriptome of Panagrellus redivivus are shaped by the harsh demands of a free-living lifestyle.</title>
        <authorList>
            <person name="Srinivasan J."/>
            <person name="Dillman A.R."/>
            <person name="Macchietto M.G."/>
            <person name="Heikkinen L."/>
            <person name="Lakso M."/>
            <person name="Fracchia K.M."/>
            <person name="Antoshechkin I."/>
            <person name="Mortazavi A."/>
            <person name="Wong G."/>
            <person name="Sternberg P.W."/>
        </authorList>
    </citation>
    <scope>NUCLEOTIDE SEQUENCE [LARGE SCALE GENOMIC DNA]</scope>
    <source>
        <strain evidence="1">MT8872</strain>
    </source>
</reference>
<proteinExistence type="predicted"/>
<name>A0A7E4VVM9_PANRE</name>
<evidence type="ECO:0000313" key="1">
    <source>
        <dbReference type="Proteomes" id="UP000492821"/>
    </source>
</evidence>
<dbReference type="Proteomes" id="UP000492821">
    <property type="component" value="Unassembled WGS sequence"/>
</dbReference>
<accession>A0A7E4VVM9</accession>